<dbReference type="AlphaFoldDB" id="A0A0L7R8B2"/>
<keyword evidence="2 5" id="KW-0489">Methyltransferase</keyword>
<feature type="region of interest" description="Disordered" evidence="7">
    <location>
        <begin position="495"/>
        <end position="524"/>
    </location>
</feature>
<feature type="binding site" evidence="6">
    <location>
        <position position="126"/>
    </location>
    <ligand>
        <name>S-adenosyl-L-methionine</name>
        <dbReference type="ChEBI" id="CHEBI:59789"/>
    </ligand>
</feature>
<gene>
    <name evidence="8" type="ORF">WH47_11779</name>
</gene>
<evidence type="ECO:0000256" key="2">
    <source>
        <dbReference type="ARBA" id="ARBA00022603"/>
    </source>
</evidence>
<dbReference type="Pfam" id="PF05971">
    <property type="entry name" value="Methyltransf_10"/>
    <property type="match status" value="1"/>
</dbReference>
<sequence length="524" mass="60630">MHPRNRYKKVPDFKQLALLYPEFRNVAITDLTGKIKIDFKNEESLRVLTEVLLKHDFNLKVELPPNKLVPTLPLRLNYILWIEDLIKHAGFNEMEEVVGIDIGTGAVCIYALLFAKMYGNQMIGTEVDETSVHSAVQHIENNNLQNLIKGKYMTHYMFKVDAGTILKDIIKEDKDYYFTMCNPPFFEIEGPSEKVIKRLPPRNAPTGNEAELTVQGGERAFITQMIEESMEIKEKVKIYTTMFGRRSNLLFLLKLLKKKNIENATWTEFCQGHTKRWGLAWTFLPKEVINLTNAPVIRKSGDYIAKLLKEQRPTEIQFPMKHGFFLFDNLVNFLEEAMDELNVQIKELNLPIDDFNGWSCQLIAESDTWSHARRKRRLAQRLRKQSNDHDTESAVAANDAAECSVQKSVEDNSGNIDEQHADQTSTEKSVAKEPLLICNFFVEVIEHEESENDDIKISMVFEKGSGGKNALETFRQYLINRLDIREYFQKQHANKKKRKRLKKSDSDMNLDQAEDLIKNNMESV</sequence>
<dbReference type="GO" id="GO:0008168">
    <property type="term" value="F:methyltransferase activity"/>
    <property type="evidence" value="ECO:0007669"/>
    <property type="project" value="UniProtKB-UniRule"/>
</dbReference>
<dbReference type="SUPFAM" id="SSF53335">
    <property type="entry name" value="S-adenosyl-L-methionine-dependent methyltransferases"/>
    <property type="match status" value="1"/>
</dbReference>
<evidence type="ECO:0000256" key="7">
    <source>
        <dbReference type="SAM" id="MobiDB-lite"/>
    </source>
</evidence>
<name>A0A0L7R8B2_9HYME</name>
<dbReference type="InterPro" id="IPR029063">
    <property type="entry name" value="SAM-dependent_MTases_sf"/>
</dbReference>
<evidence type="ECO:0000313" key="8">
    <source>
        <dbReference type="EMBL" id="KOC67122.1"/>
    </source>
</evidence>
<feature type="region of interest" description="Disordered" evidence="7">
    <location>
        <begin position="380"/>
        <end position="428"/>
    </location>
</feature>
<dbReference type="GO" id="GO:0005634">
    <property type="term" value="C:nucleus"/>
    <property type="evidence" value="ECO:0007669"/>
    <property type="project" value="TreeGrafter"/>
</dbReference>
<organism evidence="8 9">
    <name type="scientific">Habropoda laboriosa</name>
    <dbReference type="NCBI Taxonomy" id="597456"/>
    <lineage>
        <taxon>Eukaryota</taxon>
        <taxon>Metazoa</taxon>
        <taxon>Ecdysozoa</taxon>
        <taxon>Arthropoda</taxon>
        <taxon>Hexapoda</taxon>
        <taxon>Insecta</taxon>
        <taxon>Pterygota</taxon>
        <taxon>Neoptera</taxon>
        <taxon>Endopterygota</taxon>
        <taxon>Hymenoptera</taxon>
        <taxon>Apocrita</taxon>
        <taxon>Aculeata</taxon>
        <taxon>Apoidea</taxon>
        <taxon>Anthophila</taxon>
        <taxon>Apidae</taxon>
        <taxon>Habropoda</taxon>
    </lineage>
</organism>
<reference evidence="8 9" key="1">
    <citation type="submission" date="2015-07" db="EMBL/GenBank/DDBJ databases">
        <title>The genome of Habropoda laboriosa.</title>
        <authorList>
            <person name="Pan H."/>
            <person name="Kapheim K."/>
        </authorList>
    </citation>
    <scope>NUCLEOTIDE SEQUENCE [LARGE SCALE GENOMIC DNA]</scope>
    <source>
        <strain evidence="8">0110345459</strain>
    </source>
</reference>
<dbReference type="PANTHER" id="PTHR13393:SF0">
    <property type="entry name" value="RNA N6-ADENOSINE-METHYLTRANSFERASE METTL16"/>
    <property type="match status" value="1"/>
</dbReference>
<evidence type="ECO:0000256" key="6">
    <source>
        <dbReference type="PIRSR" id="PIRSR037350-1"/>
    </source>
</evidence>
<evidence type="ECO:0000256" key="1">
    <source>
        <dbReference type="ARBA" id="ARBA00005878"/>
    </source>
</evidence>
<dbReference type="InterPro" id="IPR010286">
    <property type="entry name" value="METTL16/RlmF"/>
</dbReference>
<dbReference type="Gene3D" id="3.40.50.150">
    <property type="entry name" value="Vaccinia Virus protein VP39"/>
    <property type="match status" value="1"/>
</dbReference>
<dbReference type="GO" id="GO:0070475">
    <property type="term" value="P:rRNA base methylation"/>
    <property type="evidence" value="ECO:0007669"/>
    <property type="project" value="TreeGrafter"/>
</dbReference>
<keyword evidence="4 6" id="KW-0949">S-adenosyl-L-methionine</keyword>
<evidence type="ECO:0000256" key="4">
    <source>
        <dbReference type="ARBA" id="ARBA00022691"/>
    </source>
</evidence>
<dbReference type="EC" id="2.1.1.-" evidence="5"/>
<dbReference type="PIRSF" id="PIRSF037350">
    <property type="entry name" value="Mtase_ZK1128_prd"/>
    <property type="match status" value="1"/>
</dbReference>
<feature type="binding site" evidence="6">
    <location>
        <position position="103"/>
    </location>
    <ligand>
        <name>S-adenosyl-L-methionine</name>
        <dbReference type="ChEBI" id="CHEBI:59789"/>
    </ligand>
</feature>
<dbReference type="STRING" id="597456.A0A0L7R8B2"/>
<feature type="binding site" evidence="6">
    <location>
        <position position="182"/>
    </location>
    <ligand>
        <name>S-adenosyl-L-methionine</name>
        <dbReference type="ChEBI" id="CHEBI:59789"/>
    </ligand>
</feature>
<keyword evidence="9" id="KW-1185">Reference proteome</keyword>
<dbReference type="OrthoDB" id="514248at2759"/>
<evidence type="ECO:0000313" key="9">
    <source>
        <dbReference type="Proteomes" id="UP000053825"/>
    </source>
</evidence>
<keyword evidence="3 5" id="KW-0808">Transferase</keyword>
<comment type="similarity">
    <text evidence="1 5">Belongs to the methyltransferase superfamily. METTL16/RlmF family.</text>
</comment>
<accession>A0A0L7R8B2</accession>
<feature type="binding site" evidence="6">
    <location>
        <position position="75"/>
    </location>
    <ligand>
        <name>S-adenosyl-L-methionine</name>
        <dbReference type="ChEBI" id="CHEBI:59789"/>
    </ligand>
</feature>
<dbReference type="PANTHER" id="PTHR13393">
    <property type="entry name" value="SAM-DEPENDENT METHYLTRANSFERASE"/>
    <property type="match status" value="1"/>
</dbReference>
<evidence type="ECO:0000256" key="3">
    <source>
        <dbReference type="ARBA" id="ARBA00022679"/>
    </source>
</evidence>
<evidence type="ECO:0000256" key="5">
    <source>
        <dbReference type="PIRNR" id="PIRNR037350"/>
    </source>
</evidence>
<dbReference type="Proteomes" id="UP000053825">
    <property type="component" value="Unassembled WGS sequence"/>
</dbReference>
<protein>
    <recommendedName>
        <fullName evidence="5">U6 small nuclear RNA (adenine-(43)-N(6))-methyltransferase</fullName>
        <ecNumber evidence="5">2.1.1.-</ecNumber>
    </recommendedName>
</protein>
<dbReference type="EMBL" id="KQ414632">
    <property type="protein sequence ID" value="KOC67122.1"/>
    <property type="molecule type" value="Genomic_DNA"/>
</dbReference>
<dbReference type="CDD" id="cd02440">
    <property type="entry name" value="AdoMet_MTases"/>
    <property type="match status" value="1"/>
</dbReference>
<dbReference type="InterPro" id="IPR017182">
    <property type="entry name" value="METTL16/PsiM"/>
</dbReference>
<feature type="compositionally biased region" description="Polar residues" evidence="7">
    <location>
        <begin position="405"/>
        <end position="428"/>
    </location>
</feature>
<proteinExistence type="inferred from homology"/>